<gene>
    <name evidence="1" type="ORF">RHMOL_Rhmol03G0092200</name>
</gene>
<accession>A0ACC0PDG8</accession>
<reference evidence="1" key="1">
    <citation type="submission" date="2022-02" db="EMBL/GenBank/DDBJ databases">
        <title>Plant Genome Project.</title>
        <authorList>
            <person name="Zhang R.-G."/>
        </authorList>
    </citation>
    <scope>NUCLEOTIDE SEQUENCE</scope>
    <source>
        <strain evidence="1">AT1</strain>
    </source>
</reference>
<evidence type="ECO:0000313" key="2">
    <source>
        <dbReference type="Proteomes" id="UP001062846"/>
    </source>
</evidence>
<dbReference type="Proteomes" id="UP001062846">
    <property type="component" value="Chromosome 3"/>
</dbReference>
<organism evidence="1 2">
    <name type="scientific">Rhododendron molle</name>
    <name type="common">Chinese azalea</name>
    <name type="synonym">Azalea mollis</name>
    <dbReference type="NCBI Taxonomy" id="49168"/>
    <lineage>
        <taxon>Eukaryota</taxon>
        <taxon>Viridiplantae</taxon>
        <taxon>Streptophyta</taxon>
        <taxon>Embryophyta</taxon>
        <taxon>Tracheophyta</taxon>
        <taxon>Spermatophyta</taxon>
        <taxon>Magnoliopsida</taxon>
        <taxon>eudicotyledons</taxon>
        <taxon>Gunneridae</taxon>
        <taxon>Pentapetalae</taxon>
        <taxon>asterids</taxon>
        <taxon>Ericales</taxon>
        <taxon>Ericaceae</taxon>
        <taxon>Ericoideae</taxon>
        <taxon>Rhodoreae</taxon>
        <taxon>Rhododendron</taxon>
    </lineage>
</organism>
<proteinExistence type="predicted"/>
<comment type="caution">
    <text evidence="1">The sequence shown here is derived from an EMBL/GenBank/DDBJ whole genome shotgun (WGS) entry which is preliminary data.</text>
</comment>
<name>A0ACC0PDG8_RHOML</name>
<sequence length="71" mass="7973">MTMSGADIPETQSTCNDYMFDKEREGDIRCGSKGVFCNGTAEHCDLAGLPTLQLGLSNRWRDAMRIMEFHI</sequence>
<dbReference type="EMBL" id="CM046390">
    <property type="protein sequence ID" value="KAI8563179.1"/>
    <property type="molecule type" value="Genomic_DNA"/>
</dbReference>
<evidence type="ECO:0000313" key="1">
    <source>
        <dbReference type="EMBL" id="KAI8563179.1"/>
    </source>
</evidence>
<protein>
    <submittedName>
        <fullName evidence="1">Uncharacterized protein</fullName>
    </submittedName>
</protein>
<keyword evidence="2" id="KW-1185">Reference proteome</keyword>